<dbReference type="InterPro" id="IPR050493">
    <property type="entry name" value="FAD-dep_Monooxygenase_BioMet"/>
</dbReference>
<evidence type="ECO:0000256" key="4">
    <source>
        <dbReference type="ARBA" id="ARBA00023002"/>
    </source>
</evidence>
<organism evidence="7 8">
    <name type="scientific">Diaporthe australafricana</name>
    <dbReference type="NCBI Taxonomy" id="127596"/>
    <lineage>
        <taxon>Eukaryota</taxon>
        <taxon>Fungi</taxon>
        <taxon>Dikarya</taxon>
        <taxon>Ascomycota</taxon>
        <taxon>Pezizomycotina</taxon>
        <taxon>Sordariomycetes</taxon>
        <taxon>Sordariomycetidae</taxon>
        <taxon>Diaporthales</taxon>
        <taxon>Diaporthaceae</taxon>
        <taxon>Diaporthe</taxon>
    </lineage>
</organism>
<dbReference type="SUPFAM" id="SSF54373">
    <property type="entry name" value="FAD-linked reductases, C-terminal domain"/>
    <property type="match status" value="1"/>
</dbReference>
<dbReference type="PRINTS" id="PR00420">
    <property type="entry name" value="RNGMNOXGNASE"/>
</dbReference>
<name>A0ABR3W3S5_9PEZI</name>
<evidence type="ECO:0000259" key="6">
    <source>
        <dbReference type="Pfam" id="PF01494"/>
    </source>
</evidence>
<sequence>MPQVARSLNVLVVGGGLGGLAAALALQTDGHLVRVIDAVPAFVEAGAGIRVPPNSSRLLMRWGIDVEGMKKSSLSCYRFVRWQDGSTMVKLPFEDIVETHGAPYYLVHRADLHAALLEAAQNAGVEILNNKRVVSYDFETPSATTQDDEVFAADLVICADGIKSLAQKLLADDDLAELINDPCSTSWCGPDAHLVGYPIRNGEMYNVVVCATSYNETTDEVWVVKGDNRELCSRFSQWEPRVRKLCALTGEFMKWRLCDLPTLTRWVHRSGKAVLLGDSCHPMLPYLAQGAAQSFEDAAALRQCLALGMTLNESLKLYEDIRMPRASLIQAKTREHQHILHIDDGAEQRMRDEKMKINNEQNPIFWGYDDRRKWLFSHDAEVLNHTEVG</sequence>
<dbReference type="InterPro" id="IPR002938">
    <property type="entry name" value="FAD-bd"/>
</dbReference>
<keyword evidence="2" id="KW-0285">Flavoprotein</keyword>
<keyword evidence="4" id="KW-0560">Oxidoreductase</keyword>
<dbReference type="EMBL" id="JAWRVE010000160">
    <property type="protein sequence ID" value="KAL1852447.1"/>
    <property type="molecule type" value="Genomic_DNA"/>
</dbReference>
<protein>
    <recommendedName>
        <fullName evidence="6">FAD-binding domain-containing protein</fullName>
    </recommendedName>
</protein>
<evidence type="ECO:0000313" key="7">
    <source>
        <dbReference type="EMBL" id="KAL1852447.1"/>
    </source>
</evidence>
<accession>A0ABR3W3S5</accession>
<comment type="caution">
    <text evidence="7">The sequence shown here is derived from an EMBL/GenBank/DDBJ whole genome shotgun (WGS) entry which is preliminary data.</text>
</comment>
<evidence type="ECO:0000256" key="2">
    <source>
        <dbReference type="ARBA" id="ARBA00022630"/>
    </source>
</evidence>
<reference evidence="7 8" key="1">
    <citation type="journal article" date="2024" name="IMA Fungus">
        <title>IMA Genome - F19 : A genome assembly and annotation guide to empower mycologists, including annotated draft genome sequences of Ceratocystis pirilliformis, Diaporthe australafricana, Fusarium ophioides, Paecilomyces lecythidis, and Sporothrix stenoceras.</title>
        <authorList>
            <person name="Aylward J."/>
            <person name="Wilson A.M."/>
            <person name="Visagie C.M."/>
            <person name="Spraker J."/>
            <person name="Barnes I."/>
            <person name="Buitendag C."/>
            <person name="Ceriani C."/>
            <person name="Del Mar Angel L."/>
            <person name="du Plessis D."/>
            <person name="Fuchs T."/>
            <person name="Gasser K."/>
            <person name="Kramer D."/>
            <person name="Li W."/>
            <person name="Munsamy K."/>
            <person name="Piso A."/>
            <person name="Price J.L."/>
            <person name="Sonnekus B."/>
            <person name="Thomas C."/>
            <person name="van der Nest A."/>
            <person name="van Dijk A."/>
            <person name="van Heerden A."/>
            <person name="van Vuuren N."/>
            <person name="Yilmaz N."/>
            <person name="Duong T.A."/>
            <person name="van der Merwe N.A."/>
            <person name="Wingfield M.J."/>
            <person name="Wingfield B.D."/>
        </authorList>
    </citation>
    <scope>NUCLEOTIDE SEQUENCE [LARGE SCALE GENOMIC DNA]</scope>
    <source>
        <strain evidence="7 8">CMW 18300</strain>
    </source>
</reference>
<evidence type="ECO:0000313" key="8">
    <source>
        <dbReference type="Proteomes" id="UP001583177"/>
    </source>
</evidence>
<keyword evidence="8" id="KW-1185">Reference proteome</keyword>
<comment type="similarity">
    <text evidence="1">Belongs to the paxM FAD-dependent monooxygenase family.</text>
</comment>
<dbReference type="SUPFAM" id="SSF51905">
    <property type="entry name" value="FAD/NAD(P)-binding domain"/>
    <property type="match status" value="1"/>
</dbReference>
<dbReference type="PANTHER" id="PTHR13789:SF309">
    <property type="entry name" value="PUTATIVE (AFU_ORTHOLOGUE AFUA_6G14510)-RELATED"/>
    <property type="match status" value="1"/>
</dbReference>
<dbReference type="Pfam" id="PF01494">
    <property type="entry name" value="FAD_binding_3"/>
    <property type="match status" value="1"/>
</dbReference>
<dbReference type="InterPro" id="IPR036188">
    <property type="entry name" value="FAD/NAD-bd_sf"/>
</dbReference>
<dbReference type="PANTHER" id="PTHR13789">
    <property type="entry name" value="MONOOXYGENASE"/>
    <property type="match status" value="1"/>
</dbReference>
<evidence type="ECO:0000256" key="3">
    <source>
        <dbReference type="ARBA" id="ARBA00022827"/>
    </source>
</evidence>
<keyword evidence="3" id="KW-0274">FAD</keyword>
<proteinExistence type="inferred from homology"/>
<feature type="domain" description="FAD-binding" evidence="6">
    <location>
        <begin position="9"/>
        <end position="328"/>
    </location>
</feature>
<evidence type="ECO:0000256" key="1">
    <source>
        <dbReference type="ARBA" id="ARBA00007992"/>
    </source>
</evidence>
<dbReference type="Gene3D" id="3.50.50.60">
    <property type="entry name" value="FAD/NAD(P)-binding domain"/>
    <property type="match status" value="1"/>
</dbReference>
<dbReference type="Proteomes" id="UP001583177">
    <property type="component" value="Unassembled WGS sequence"/>
</dbReference>
<evidence type="ECO:0000256" key="5">
    <source>
        <dbReference type="ARBA" id="ARBA00023033"/>
    </source>
</evidence>
<gene>
    <name evidence="7" type="ORF">Daus18300_012206</name>
</gene>
<keyword evidence="5" id="KW-0503">Monooxygenase</keyword>